<accession>A0A135U1E4</accession>
<feature type="compositionally biased region" description="Low complexity" evidence="1">
    <location>
        <begin position="188"/>
        <end position="205"/>
    </location>
</feature>
<feature type="chain" id="PRO_5007804555" evidence="2">
    <location>
        <begin position="19"/>
        <end position="733"/>
    </location>
</feature>
<feature type="compositionally biased region" description="Polar residues" evidence="1">
    <location>
        <begin position="635"/>
        <end position="687"/>
    </location>
</feature>
<feature type="compositionally biased region" description="Low complexity" evidence="1">
    <location>
        <begin position="690"/>
        <end position="717"/>
    </location>
</feature>
<keyword evidence="4" id="KW-1185">Reference proteome</keyword>
<gene>
    <name evidence="3" type="ORF">CSAL01_02285</name>
</gene>
<feature type="compositionally biased region" description="Acidic residues" evidence="1">
    <location>
        <begin position="168"/>
        <end position="181"/>
    </location>
</feature>
<dbReference type="OrthoDB" id="3886018at2759"/>
<evidence type="ECO:0000313" key="3">
    <source>
        <dbReference type="EMBL" id="KXH54223.1"/>
    </source>
</evidence>
<keyword evidence="2" id="KW-0732">Signal</keyword>
<name>A0A135U1E4_9PEZI</name>
<dbReference type="EMBL" id="JFFI01001778">
    <property type="protein sequence ID" value="KXH54223.1"/>
    <property type="molecule type" value="Genomic_DNA"/>
</dbReference>
<protein>
    <submittedName>
        <fullName evidence="3">Uncharacterized protein</fullName>
    </submittedName>
</protein>
<sequence>MLLRLLLAFAGTLSSCGATPGDEQINVHRGLLEPISSTSPYQNTTTLVHQPAQPTCLRESGTSLATSASTTAPAKTDVTIPTLSVVSETPTLLKFTELPTGALLIPVITQHDSPTVVPIIFRYSGPPIACFGCLPANSPYLPNIQVKTLNFCIQILWFKIGNCPPDNKDDDGDDGGDDDEDKDKGKSKSNSKSISKPTSSTSSTSSCTVTLKATHKSVFCSITATQKETNETWKGARAKRDAQAEKACITSAHTTITGCSATPVATTVTTTTTTTAFSYAEPTCDPETCGGQSCPIDQGTRSIEPLRFDLEKRSVPTLGDWPDPDDYSAENKQNFVSHQLQMIADFMPNPELTVATSPKSLSSAIFGCTSVDVVSQRGAWMSHIWERDMTQPDRFRKSILQEMLFGLEEGDPAERFFKYGLENLRGIPKLAPEGVMFGDFSENENGNKGNKKSSRDVNTRAFIVTARERPERMRGGEIIPESEFIDDINLNTGTRHARQHADQLADMLREVLDGIPVEIVDYSPSLVPKELYLKFRKLEDERRKAKREKTPEEKSQRNKGVFLYQIKAQYGTPRGKLLLQYRPAKTCNDKAAWRLWIENQEVGSRTDEWAPASNQIFLPGGPGVNAPRQACPMPTFTTARPASETSTLNPSASSQGHQQSPSFSATQGLHQNSTQPIPTGSPHNSITMARGQTGTTTQLRDTSSTTSGPGVSTRSTTNVKPNPTSTSHSSISS</sequence>
<feature type="region of interest" description="Disordered" evidence="1">
    <location>
        <begin position="620"/>
        <end position="733"/>
    </location>
</feature>
<proteinExistence type="predicted"/>
<feature type="region of interest" description="Disordered" evidence="1">
    <location>
        <begin position="166"/>
        <end position="205"/>
    </location>
</feature>
<reference evidence="3 4" key="1">
    <citation type="submission" date="2014-02" db="EMBL/GenBank/DDBJ databases">
        <title>The genome sequence of Colletotrichum salicis CBS 607.94.</title>
        <authorList>
            <person name="Baroncelli R."/>
            <person name="Thon M.R."/>
        </authorList>
    </citation>
    <scope>NUCLEOTIDE SEQUENCE [LARGE SCALE GENOMIC DNA]</scope>
    <source>
        <strain evidence="3 4">CBS 607.94</strain>
    </source>
</reference>
<organism evidence="3 4">
    <name type="scientific">Colletotrichum salicis</name>
    <dbReference type="NCBI Taxonomy" id="1209931"/>
    <lineage>
        <taxon>Eukaryota</taxon>
        <taxon>Fungi</taxon>
        <taxon>Dikarya</taxon>
        <taxon>Ascomycota</taxon>
        <taxon>Pezizomycotina</taxon>
        <taxon>Sordariomycetes</taxon>
        <taxon>Hypocreomycetidae</taxon>
        <taxon>Glomerellales</taxon>
        <taxon>Glomerellaceae</taxon>
        <taxon>Colletotrichum</taxon>
        <taxon>Colletotrichum acutatum species complex</taxon>
    </lineage>
</organism>
<dbReference type="Proteomes" id="UP000070121">
    <property type="component" value="Unassembled WGS sequence"/>
</dbReference>
<feature type="signal peptide" evidence="2">
    <location>
        <begin position="1"/>
        <end position="18"/>
    </location>
</feature>
<dbReference type="PROSITE" id="PS51257">
    <property type="entry name" value="PROKAR_LIPOPROTEIN"/>
    <property type="match status" value="1"/>
</dbReference>
<evidence type="ECO:0000256" key="2">
    <source>
        <dbReference type="SAM" id="SignalP"/>
    </source>
</evidence>
<evidence type="ECO:0000256" key="1">
    <source>
        <dbReference type="SAM" id="MobiDB-lite"/>
    </source>
</evidence>
<comment type="caution">
    <text evidence="3">The sequence shown here is derived from an EMBL/GenBank/DDBJ whole genome shotgun (WGS) entry which is preliminary data.</text>
</comment>
<feature type="compositionally biased region" description="Low complexity" evidence="1">
    <location>
        <begin position="724"/>
        <end position="733"/>
    </location>
</feature>
<dbReference type="AlphaFoldDB" id="A0A135U1E4"/>
<evidence type="ECO:0000313" key="4">
    <source>
        <dbReference type="Proteomes" id="UP000070121"/>
    </source>
</evidence>